<dbReference type="SUPFAM" id="SSF52172">
    <property type="entry name" value="CheY-like"/>
    <property type="match status" value="1"/>
</dbReference>
<protein>
    <submittedName>
        <fullName evidence="7">Trypsin-like peptidase domain-containing protein</fullName>
    </submittedName>
</protein>
<dbReference type="RefSeq" id="WP_186746267.1">
    <property type="nucleotide sequence ID" value="NZ_CP060394.1"/>
</dbReference>
<dbReference type="InterPro" id="IPR043504">
    <property type="entry name" value="Peptidase_S1_PA_chymotrypsin"/>
</dbReference>
<evidence type="ECO:0000313" key="8">
    <source>
        <dbReference type="Proteomes" id="UP000515312"/>
    </source>
</evidence>
<dbReference type="AlphaFoldDB" id="A0A7G8BNX7"/>
<dbReference type="Pfam" id="PF13365">
    <property type="entry name" value="Trypsin_2"/>
    <property type="match status" value="1"/>
</dbReference>
<dbReference type="PROSITE" id="PS50110">
    <property type="entry name" value="RESPONSE_REGULATORY"/>
    <property type="match status" value="1"/>
</dbReference>
<evidence type="ECO:0000256" key="2">
    <source>
        <dbReference type="ARBA" id="ARBA00022670"/>
    </source>
</evidence>
<comment type="similarity">
    <text evidence="1">Belongs to the peptidase S1C family.</text>
</comment>
<dbReference type="PANTHER" id="PTHR43343">
    <property type="entry name" value="PEPTIDASE S12"/>
    <property type="match status" value="1"/>
</dbReference>
<keyword evidence="2" id="KW-0645">Protease</keyword>
<evidence type="ECO:0000256" key="1">
    <source>
        <dbReference type="ARBA" id="ARBA00010541"/>
    </source>
</evidence>
<dbReference type="Proteomes" id="UP000515312">
    <property type="component" value="Chromosome"/>
</dbReference>
<evidence type="ECO:0000259" key="6">
    <source>
        <dbReference type="PROSITE" id="PS50110"/>
    </source>
</evidence>
<gene>
    <name evidence="7" type="ORF">H7849_10315</name>
</gene>
<dbReference type="InterPro" id="IPR001940">
    <property type="entry name" value="Peptidase_S1C"/>
</dbReference>
<evidence type="ECO:0000256" key="4">
    <source>
        <dbReference type="PROSITE-ProRule" id="PRU00169"/>
    </source>
</evidence>
<dbReference type="PRINTS" id="PR00834">
    <property type="entry name" value="PROTEASES2C"/>
</dbReference>
<organism evidence="7 8">
    <name type="scientific">Alloacidobacterium dinghuense</name>
    <dbReference type="NCBI Taxonomy" id="2763107"/>
    <lineage>
        <taxon>Bacteria</taxon>
        <taxon>Pseudomonadati</taxon>
        <taxon>Acidobacteriota</taxon>
        <taxon>Terriglobia</taxon>
        <taxon>Terriglobales</taxon>
        <taxon>Acidobacteriaceae</taxon>
        <taxon>Alloacidobacterium</taxon>
    </lineage>
</organism>
<dbReference type="GO" id="GO:0000160">
    <property type="term" value="P:phosphorelay signal transduction system"/>
    <property type="evidence" value="ECO:0007669"/>
    <property type="project" value="InterPro"/>
</dbReference>
<comment type="caution">
    <text evidence="4">Lacks conserved residue(s) required for the propagation of feature annotation.</text>
</comment>
<dbReference type="InterPro" id="IPR001789">
    <property type="entry name" value="Sig_transdc_resp-reg_receiver"/>
</dbReference>
<dbReference type="InterPro" id="IPR011006">
    <property type="entry name" value="CheY-like_superfamily"/>
</dbReference>
<accession>A0A7G8BNX7</accession>
<dbReference type="InterPro" id="IPR051201">
    <property type="entry name" value="Chloro_Bact_Ser_Proteases"/>
</dbReference>
<dbReference type="PANTHER" id="PTHR43343:SF3">
    <property type="entry name" value="PROTEASE DO-LIKE 8, CHLOROPLASTIC"/>
    <property type="match status" value="1"/>
</dbReference>
<keyword evidence="8" id="KW-1185">Reference proteome</keyword>
<name>A0A7G8BNX7_9BACT</name>
<dbReference type="GO" id="GO:0004252">
    <property type="term" value="F:serine-type endopeptidase activity"/>
    <property type="evidence" value="ECO:0007669"/>
    <property type="project" value="InterPro"/>
</dbReference>
<feature type="domain" description="Response regulatory" evidence="6">
    <location>
        <begin position="2"/>
        <end position="115"/>
    </location>
</feature>
<evidence type="ECO:0000256" key="3">
    <source>
        <dbReference type="ARBA" id="ARBA00022801"/>
    </source>
</evidence>
<proteinExistence type="inferred from homology"/>
<evidence type="ECO:0000256" key="5">
    <source>
        <dbReference type="SAM" id="Coils"/>
    </source>
</evidence>
<dbReference type="Gene3D" id="2.40.10.10">
    <property type="entry name" value="Trypsin-like serine proteases"/>
    <property type="match status" value="2"/>
</dbReference>
<evidence type="ECO:0000313" key="7">
    <source>
        <dbReference type="EMBL" id="QNI34247.1"/>
    </source>
</evidence>
<dbReference type="GO" id="GO:0006508">
    <property type="term" value="P:proteolysis"/>
    <property type="evidence" value="ECO:0007669"/>
    <property type="project" value="UniProtKB-KW"/>
</dbReference>
<keyword evidence="3" id="KW-0378">Hydrolase</keyword>
<dbReference type="EMBL" id="CP060394">
    <property type="protein sequence ID" value="QNI34247.1"/>
    <property type="molecule type" value="Genomic_DNA"/>
</dbReference>
<dbReference type="Gene3D" id="3.40.50.2300">
    <property type="match status" value="1"/>
</dbReference>
<dbReference type="SUPFAM" id="SSF50494">
    <property type="entry name" value="Trypsin-like serine proteases"/>
    <property type="match status" value="1"/>
</dbReference>
<dbReference type="InterPro" id="IPR009003">
    <property type="entry name" value="Peptidase_S1_PA"/>
</dbReference>
<sequence>MHILLLNLGMKSAQDVKQALSGQGYEITTGRTRTVDEIRVLFPEVLITEATPSDLSCCGLISQIKADPDLRTLKIVIIIHGGALERTRALDLGADDVISFPFEPLEFAARIRTQFRERQPELELEAKLNDALQREHLAESAVEALSDGMNAKRGFRLLPAIYVLSAIVVLPALATIISNRHSRKDTLQLKAEVAQLNGGILQQGELLRRTEQARASLNASDASVIRESLKAQTEELRREIAANSDTDGESLKRQLQETQNRVGRLEDEDRVAETIVHRYGPSICLLHVVVGFRDKDSGQLIRISADATDKAGVDDLGMVSLGTGGTGPPLQLDVFGTGFLVARDGRLVTNHHVAEPWWSNENLKQLLDGGAVAYAVSYTAYFPGTLQGIAAKLDRISPHADLATLKLQAPAPPHTALVEFDDRSEASVAGDPVVLIGYPTGIEGILARGGDDVAQKVVGNTQEMTQIVSQLAAQDLIRPTTTQGHIGDVLKGEIIYDAATTSGGSGGPLFNRDGKVIGVNRAMLSDFGGSNMAVPIRYADELVK</sequence>
<dbReference type="KEGG" id="adin:H7849_10315"/>
<feature type="coiled-coil region" evidence="5">
    <location>
        <begin position="226"/>
        <end position="268"/>
    </location>
</feature>
<reference evidence="7 8" key="1">
    <citation type="submission" date="2020-08" db="EMBL/GenBank/DDBJ databases">
        <title>Edaphobacter telluris sp. nov. and Acidobacterium dinghuensis sp. nov., two acidobacteria isolated from forest soil.</title>
        <authorList>
            <person name="Fu J."/>
            <person name="Qiu L."/>
        </authorList>
    </citation>
    <scope>NUCLEOTIDE SEQUENCE [LARGE SCALE GENOMIC DNA]</scope>
    <source>
        <strain evidence="7">4Y35</strain>
    </source>
</reference>
<keyword evidence="5" id="KW-0175">Coiled coil</keyword>